<protein>
    <submittedName>
        <fullName evidence="2">Uncharacterized protein</fullName>
    </submittedName>
</protein>
<organism evidence="2 3">
    <name type="scientific">Aspergillus phoenicis ATCC 13157</name>
    <dbReference type="NCBI Taxonomy" id="1353007"/>
    <lineage>
        <taxon>Eukaryota</taxon>
        <taxon>Fungi</taxon>
        <taxon>Dikarya</taxon>
        <taxon>Ascomycota</taxon>
        <taxon>Pezizomycotina</taxon>
        <taxon>Eurotiomycetes</taxon>
        <taxon>Eurotiomycetidae</taxon>
        <taxon>Eurotiales</taxon>
        <taxon>Aspergillaceae</taxon>
        <taxon>Aspergillus</taxon>
    </lineage>
</organism>
<evidence type="ECO:0000313" key="2">
    <source>
        <dbReference type="EMBL" id="RDK40082.1"/>
    </source>
</evidence>
<evidence type="ECO:0000313" key="3">
    <source>
        <dbReference type="Proteomes" id="UP000254937"/>
    </source>
</evidence>
<gene>
    <name evidence="2" type="ORF">M752DRAFT_48328</name>
</gene>
<dbReference type="Proteomes" id="UP000254937">
    <property type="component" value="Unassembled WGS sequence"/>
</dbReference>
<name>A0A370PD26_ASPPH</name>
<evidence type="ECO:0000256" key="1">
    <source>
        <dbReference type="SAM" id="SignalP"/>
    </source>
</evidence>
<keyword evidence="1" id="KW-0732">Signal</keyword>
<feature type="chain" id="PRO_5016645763" evidence="1">
    <location>
        <begin position="25"/>
        <end position="92"/>
    </location>
</feature>
<dbReference type="EMBL" id="KZ851859">
    <property type="protein sequence ID" value="RDK40082.1"/>
    <property type="molecule type" value="Genomic_DNA"/>
</dbReference>
<reference evidence="2 3" key="1">
    <citation type="submission" date="2018-07" db="EMBL/GenBank/DDBJ databases">
        <title>Section-level genome sequencing of Aspergillus section Nigri to investigate inter- and intra-species variation.</title>
        <authorList>
            <consortium name="DOE Joint Genome Institute"/>
            <person name="Vesth T.C."/>
            <person name="Nybo J.L."/>
            <person name="Theobald S."/>
            <person name="Frisvad J.C."/>
            <person name="Larsen T.O."/>
            <person name="Nielsen K.F."/>
            <person name="Hoof J.B."/>
            <person name="Brandl J."/>
            <person name="Salamov A."/>
            <person name="Riley R."/>
            <person name="Gladden J.M."/>
            <person name="Phatale P."/>
            <person name="Nielsen M.T."/>
            <person name="Lyhne E.K."/>
            <person name="Kogle M.E."/>
            <person name="Strasser K."/>
            <person name="McDonnell E."/>
            <person name="Barry K."/>
            <person name="Clum A."/>
            <person name="Chen C."/>
            <person name="Nolan M."/>
            <person name="Sandor L."/>
            <person name="Kuo A."/>
            <person name="Lipzen A."/>
            <person name="Hainaut M."/>
            <person name="Drula E."/>
            <person name="Tsang A."/>
            <person name="Magnuson J.K."/>
            <person name="Henrissat B."/>
            <person name="Wiebenga A."/>
            <person name="Simmons B.A."/>
            <person name="Makela M.R."/>
            <person name="De vries R.P."/>
            <person name="Grigoriev I.V."/>
            <person name="Mortensen U.H."/>
            <person name="Baker S.E."/>
            <person name="Andersen M.R."/>
        </authorList>
    </citation>
    <scope>NUCLEOTIDE SEQUENCE [LARGE SCALE GENOMIC DNA]</scope>
    <source>
        <strain evidence="2 3">ATCC 13157</strain>
    </source>
</reference>
<proteinExistence type="predicted"/>
<dbReference type="AlphaFoldDB" id="A0A370PD26"/>
<sequence length="92" mass="10662">MLPFSRYSHVSILLLFPFYSISFSDSPQYDVPVMYLVNGNENKALRSPCLSHSTHHLSITRKYLFDPEFQKSRLLIYSSIAGHTYMFHSVEG</sequence>
<keyword evidence="3" id="KW-1185">Reference proteome</keyword>
<feature type="signal peptide" evidence="1">
    <location>
        <begin position="1"/>
        <end position="24"/>
    </location>
</feature>
<accession>A0A370PD26</accession>